<feature type="transmembrane region" description="Helical" evidence="10">
    <location>
        <begin position="496"/>
        <end position="517"/>
    </location>
</feature>
<dbReference type="GO" id="GO:0005789">
    <property type="term" value="C:endoplasmic reticulum membrane"/>
    <property type="evidence" value="ECO:0000318"/>
    <property type="project" value="GO_Central"/>
</dbReference>
<dbReference type="OMA" id="YHSTDFD"/>
<feature type="transmembrane region" description="Helical" evidence="10">
    <location>
        <begin position="471"/>
        <end position="490"/>
    </location>
</feature>
<evidence type="ECO:0000256" key="8">
    <source>
        <dbReference type="ARBA" id="ARBA00022989"/>
    </source>
</evidence>
<dbReference type="STRING" id="10228.B3RIR0"/>
<feature type="transmembrane region" description="Helical" evidence="10">
    <location>
        <begin position="244"/>
        <end position="267"/>
    </location>
</feature>
<feature type="transmembrane region" description="Helical" evidence="10">
    <location>
        <begin position="429"/>
        <end position="450"/>
    </location>
</feature>
<dbReference type="FunCoup" id="B3RIR0">
    <property type="interactions" value="2294"/>
</dbReference>
<dbReference type="InterPro" id="IPR004856">
    <property type="entry name" value="Glyco_trans_ALG6/ALG8"/>
</dbReference>
<evidence type="ECO:0000313" key="12">
    <source>
        <dbReference type="Proteomes" id="UP000009022"/>
    </source>
</evidence>
<keyword evidence="8 10" id="KW-1133">Transmembrane helix</keyword>
<dbReference type="RefSeq" id="XP_002108226.1">
    <property type="nucleotide sequence ID" value="XM_002108190.1"/>
</dbReference>
<evidence type="ECO:0000256" key="9">
    <source>
        <dbReference type="ARBA" id="ARBA00023136"/>
    </source>
</evidence>
<evidence type="ECO:0000256" key="6">
    <source>
        <dbReference type="ARBA" id="ARBA00022692"/>
    </source>
</evidence>
<evidence type="ECO:0000256" key="1">
    <source>
        <dbReference type="ARBA" id="ARBA00004477"/>
    </source>
</evidence>
<protein>
    <recommendedName>
        <fullName evidence="10">Alpha-1,3-glucosyltransferase</fullName>
        <ecNumber evidence="10">2.4.1.-</ecNumber>
    </recommendedName>
</protein>
<accession>B3RIR0</accession>
<dbReference type="GO" id="GO:0006488">
    <property type="term" value="P:dolichol-linked oligosaccharide biosynthetic process"/>
    <property type="evidence" value="ECO:0000318"/>
    <property type="project" value="GO_Central"/>
</dbReference>
<keyword evidence="4 10" id="KW-0328">Glycosyltransferase</keyword>
<dbReference type="GeneID" id="6749441"/>
<sequence>MDYIATSAIRIGIIASLFKSLLIPSYRSTDFEVHRNWLAITHSLPVSQWYYENTSQWTLDYPPLFAWFEYSLSQAAAVVDPEMVVISKLEYASYRTIIFQRLSVVITDILLIYAVYDYCKWWSNNRRLSSSSTSHGENNTMIAAFVLMVLVIFNFGLIIIDHVHFQYNGMLFGIFLLSITKIAQEKFCQAALFFILLLNFKHLFAYVAPAYFVYLLRRYCFGKLQYSSWTEMRQDFRFTHLAKLSLIVLAVISISFGPFIAMINQLISRLFPFKRGLCHAYWAPNFWALYNVVDKAVAMISLRLGLLTGDKWQSASMTGGKVTESDHIVLPSIRPLTTFGLTLISILPSIVHLWRFPYSWRAFLRVMILCGFSSFIFGWHVHEKHLITVIVPFTLLAIENKNDARLFFLLSCIGHYSLFPLLYEPTESPIKHILYILYSIFAYYGLQLCSCSSLKSIHRLRPLKVSLFEKIYIIGLLFVQIYTIFLHSVFKLNDKLPFLPLLITSVYCSIGVLYVWANFYARSIWLTSDKNEYIED</sequence>
<comment type="similarity">
    <text evidence="3 10">Belongs to the ALG6/ALG8 glucosyltransferase family.</text>
</comment>
<dbReference type="Proteomes" id="UP000009022">
    <property type="component" value="Unassembled WGS sequence"/>
</dbReference>
<dbReference type="HOGENOM" id="CLU_022045_2_0_1"/>
<dbReference type="eggNOG" id="KOG2576">
    <property type="taxonomic scope" value="Eukaryota"/>
</dbReference>
<dbReference type="KEGG" id="tad:TRIADDRAFT_18456"/>
<dbReference type="CTD" id="6749441"/>
<comment type="subcellular location">
    <subcellularLocation>
        <location evidence="1 10">Endoplasmic reticulum membrane</location>
        <topology evidence="1 10">Multi-pass membrane protein</topology>
    </subcellularLocation>
</comment>
<keyword evidence="5 10" id="KW-0808">Transferase</keyword>
<dbReference type="OrthoDB" id="1689333at2759"/>
<name>B3RIR0_TRIAD</name>
<evidence type="ECO:0000256" key="4">
    <source>
        <dbReference type="ARBA" id="ARBA00022676"/>
    </source>
</evidence>
<reference evidence="11 12" key="1">
    <citation type="journal article" date="2008" name="Nature">
        <title>The Trichoplax genome and the nature of placozoans.</title>
        <authorList>
            <person name="Srivastava M."/>
            <person name="Begovic E."/>
            <person name="Chapman J."/>
            <person name="Putnam N.H."/>
            <person name="Hellsten U."/>
            <person name="Kawashima T."/>
            <person name="Kuo A."/>
            <person name="Mitros T."/>
            <person name="Salamov A."/>
            <person name="Carpenter M.L."/>
            <person name="Signorovitch A.Y."/>
            <person name="Moreno M.A."/>
            <person name="Kamm K."/>
            <person name="Grimwood J."/>
            <person name="Schmutz J."/>
            <person name="Shapiro H."/>
            <person name="Grigoriev I.V."/>
            <person name="Buss L.W."/>
            <person name="Schierwater B."/>
            <person name="Dellaporta S.L."/>
            <person name="Rokhsar D.S."/>
        </authorList>
    </citation>
    <scope>NUCLEOTIDE SEQUENCE [LARGE SCALE GENOMIC DNA]</scope>
    <source>
        <strain evidence="11 12">Grell-BS-1999</strain>
    </source>
</reference>
<evidence type="ECO:0000256" key="5">
    <source>
        <dbReference type="ARBA" id="ARBA00022679"/>
    </source>
</evidence>
<dbReference type="GO" id="GO:0042283">
    <property type="term" value="F:dolichyl pyrophosphate Glc1Man9GlcNAc2 alpha-1,3-glucosyltransferase activity"/>
    <property type="evidence" value="ECO:0000318"/>
    <property type="project" value="GO_Central"/>
</dbReference>
<feature type="transmembrane region" description="Helical" evidence="10">
    <location>
        <begin position="98"/>
        <end position="119"/>
    </location>
</feature>
<evidence type="ECO:0000256" key="10">
    <source>
        <dbReference type="RuleBase" id="RU363110"/>
    </source>
</evidence>
<keyword evidence="6 10" id="KW-0812">Transmembrane</keyword>
<comment type="pathway">
    <text evidence="2 10">Protein modification; protein glycosylation.</text>
</comment>
<dbReference type="PANTHER" id="PTHR12413:SF2">
    <property type="entry name" value="DOLICHYL PYROPHOSPHATE GLC1MAN9GLCNAC2 ALPHA-1,3-GLUCOSYLTRANSFERASE-RELATED"/>
    <property type="match status" value="1"/>
</dbReference>
<proteinExistence type="inferred from homology"/>
<feature type="transmembrane region" description="Helical" evidence="10">
    <location>
        <begin position="336"/>
        <end position="356"/>
    </location>
</feature>
<feature type="transmembrane region" description="Helical" evidence="10">
    <location>
        <begin position="362"/>
        <end position="382"/>
    </location>
</feature>
<dbReference type="UniPathway" id="UPA00378"/>
<evidence type="ECO:0000256" key="7">
    <source>
        <dbReference type="ARBA" id="ARBA00022824"/>
    </source>
</evidence>
<dbReference type="AlphaFoldDB" id="B3RIR0"/>
<keyword evidence="9 10" id="KW-0472">Membrane</keyword>
<keyword evidence="12" id="KW-1185">Reference proteome</keyword>
<feature type="transmembrane region" description="Helical" evidence="10">
    <location>
        <begin position="140"/>
        <end position="159"/>
    </location>
</feature>
<feature type="transmembrane region" description="Helical" evidence="10">
    <location>
        <begin position="190"/>
        <end position="214"/>
    </location>
</feature>
<dbReference type="PhylomeDB" id="B3RIR0"/>
<evidence type="ECO:0000256" key="2">
    <source>
        <dbReference type="ARBA" id="ARBA00004922"/>
    </source>
</evidence>
<dbReference type="EMBL" id="DS985241">
    <property type="protein sequence ID" value="EDV29024.1"/>
    <property type="molecule type" value="Genomic_DNA"/>
</dbReference>
<gene>
    <name evidence="11" type="ORF">TRIADDRAFT_18456</name>
</gene>
<dbReference type="EC" id="2.4.1.-" evidence="10"/>
<feature type="transmembrane region" description="Helical" evidence="10">
    <location>
        <begin position="165"/>
        <end position="183"/>
    </location>
</feature>
<evidence type="ECO:0000256" key="3">
    <source>
        <dbReference type="ARBA" id="ARBA00008715"/>
    </source>
</evidence>
<dbReference type="InParanoid" id="B3RIR0"/>
<keyword evidence="7 10" id="KW-0256">Endoplasmic reticulum</keyword>
<organism evidence="11 12">
    <name type="scientific">Trichoplax adhaerens</name>
    <name type="common">Trichoplax reptans</name>
    <dbReference type="NCBI Taxonomy" id="10228"/>
    <lineage>
        <taxon>Eukaryota</taxon>
        <taxon>Metazoa</taxon>
        <taxon>Placozoa</taxon>
        <taxon>Uniplacotomia</taxon>
        <taxon>Trichoplacea</taxon>
        <taxon>Trichoplacidae</taxon>
        <taxon>Trichoplax</taxon>
    </lineage>
</organism>
<evidence type="ECO:0000313" key="11">
    <source>
        <dbReference type="EMBL" id="EDV29024.1"/>
    </source>
</evidence>
<dbReference type="PANTHER" id="PTHR12413">
    <property type="entry name" value="DOLICHYL GLYCOSYLTRANSFERASE"/>
    <property type="match status" value="1"/>
</dbReference>
<dbReference type="Pfam" id="PF03155">
    <property type="entry name" value="Alg6_Alg8"/>
    <property type="match status" value="1"/>
</dbReference>